<comment type="similarity">
    <text evidence="1">Belongs to the ycf20 family.</text>
</comment>
<keyword evidence="2" id="KW-0472">Membrane</keyword>
<reference evidence="3 4" key="1">
    <citation type="submission" date="2020-03" db="EMBL/GenBank/DDBJ databases">
        <title>Draft Genome Sequence of 2-Methylisoborneol Producing Pseudanabaena yagii Strain GIHE-NHR1 Isolated from North Han River in South Korea.</title>
        <authorList>
            <person name="Jeong J."/>
        </authorList>
    </citation>
    <scope>NUCLEOTIDE SEQUENCE [LARGE SCALE GENOMIC DNA]</scope>
    <source>
        <strain evidence="3 4">GIHE-NHR1</strain>
    </source>
</reference>
<feature type="transmembrane region" description="Helical" evidence="2">
    <location>
        <begin position="57"/>
        <end position="75"/>
    </location>
</feature>
<evidence type="ECO:0000313" key="3">
    <source>
        <dbReference type="EMBL" id="NMF60702.1"/>
    </source>
</evidence>
<evidence type="ECO:0000313" key="4">
    <source>
        <dbReference type="Proteomes" id="UP000738376"/>
    </source>
</evidence>
<sequence length="117" mass="12791">MQNTRISTIVSVVSGQIYRWSRQSWRRSSLILISLLMGFFLASVISTSTGAKSNLDIVAAGVTVLIVEVISRFIYSAKRVTLADGSLAPRPLIQELLNSLKIGVIYGLFLEAFKLGS</sequence>
<organism evidence="3 4">
    <name type="scientific">Pseudanabaena yagii GIHE-NHR1</name>
    <dbReference type="NCBI Taxonomy" id="2722753"/>
    <lineage>
        <taxon>Bacteria</taxon>
        <taxon>Bacillati</taxon>
        <taxon>Cyanobacteriota</taxon>
        <taxon>Cyanophyceae</taxon>
        <taxon>Pseudanabaenales</taxon>
        <taxon>Pseudanabaenaceae</taxon>
        <taxon>Pseudanabaena</taxon>
        <taxon>Pseudanabaena yagii</taxon>
    </lineage>
</organism>
<protein>
    <submittedName>
        <fullName evidence="3">DUF565 domain-containing protein</fullName>
    </submittedName>
</protein>
<comment type="caution">
    <text evidence="3">The sequence shown here is derived from an EMBL/GenBank/DDBJ whole genome shotgun (WGS) entry which is preliminary data.</text>
</comment>
<dbReference type="Pfam" id="PF04483">
    <property type="entry name" value="DUF565"/>
    <property type="match status" value="1"/>
</dbReference>
<evidence type="ECO:0000256" key="1">
    <source>
        <dbReference type="ARBA" id="ARBA00009846"/>
    </source>
</evidence>
<name>A0ABX1M3P7_9CYAN</name>
<feature type="transmembrane region" description="Helical" evidence="2">
    <location>
        <begin position="29"/>
        <end position="51"/>
    </location>
</feature>
<dbReference type="PANTHER" id="PTHR33787:SF5">
    <property type="entry name" value="YCF20-LIKE PROTEIN"/>
    <property type="match status" value="1"/>
</dbReference>
<keyword evidence="2" id="KW-0812">Transmembrane</keyword>
<dbReference type="PANTHER" id="PTHR33787">
    <property type="match status" value="1"/>
</dbReference>
<evidence type="ECO:0000256" key="2">
    <source>
        <dbReference type="SAM" id="Phobius"/>
    </source>
</evidence>
<dbReference type="InterPro" id="IPR007572">
    <property type="entry name" value="Uncharacterised_Ycf20"/>
</dbReference>
<accession>A0ABX1M3P7</accession>
<keyword evidence="2" id="KW-1133">Transmembrane helix</keyword>
<proteinExistence type="inferred from homology"/>
<dbReference type="RefSeq" id="WP_169365656.1">
    <property type="nucleotide sequence ID" value="NZ_JAAVJL010000004.1"/>
</dbReference>
<dbReference type="EMBL" id="JAAVJL010000004">
    <property type="protein sequence ID" value="NMF60702.1"/>
    <property type="molecule type" value="Genomic_DNA"/>
</dbReference>
<dbReference type="Proteomes" id="UP000738376">
    <property type="component" value="Unassembled WGS sequence"/>
</dbReference>
<keyword evidence="4" id="KW-1185">Reference proteome</keyword>
<gene>
    <name evidence="3" type="ORF">HC246_22400</name>
</gene>